<dbReference type="EMBL" id="PJKN01000001">
    <property type="protein sequence ID" value="PNC57809.1"/>
    <property type="molecule type" value="Genomic_DNA"/>
</dbReference>
<sequence length="249" mass="26728">MRTKFASSGNRRKKCFMHAGCSCIIRRMQDVLLVLETSCVQSSAAAWSGERLLCQTAWRAERNHSSAIFKAVRQVLDALEGRRLKEIVVGSGPGAYGGIRVALAVADGLSLVHGSRVAAFPSWNGLGLLHGKACVMSDARRGGWTWGKLENGVLTDVPAVLPAEQARACVAECMKKGVPVFSTETAEHLAAREMSGIVPVCPSAGALGTAWLAQAESRREELLESPAEPLYVRAPHITRAKRPAWAVKA</sequence>
<dbReference type="Gene3D" id="3.30.420.40">
    <property type="match status" value="1"/>
</dbReference>
<dbReference type="Pfam" id="PF00814">
    <property type="entry name" value="TsaD"/>
    <property type="match status" value="1"/>
</dbReference>
<gene>
    <name evidence="2" type="primary">tsaB</name>
    <name evidence="2" type="ORF">CXU09_01725</name>
</gene>
<dbReference type="AlphaFoldDB" id="A0AAP8NN53"/>
<dbReference type="InterPro" id="IPR000905">
    <property type="entry name" value="Gcp-like_dom"/>
</dbReference>
<evidence type="ECO:0000259" key="1">
    <source>
        <dbReference type="Pfam" id="PF00814"/>
    </source>
</evidence>
<evidence type="ECO:0000313" key="3">
    <source>
        <dbReference type="Proteomes" id="UP000235914"/>
    </source>
</evidence>
<evidence type="ECO:0000313" key="2">
    <source>
        <dbReference type="EMBL" id="PNC57809.1"/>
    </source>
</evidence>
<dbReference type="GO" id="GO:0002949">
    <property type="term" value="P:tRNA threonylcarbamoyladenosine modification"/>
    <property type="evidence" value="ECO:0007669"/>
    <property type="project" value="InterPro"/>
</dbReference>
<dbReference type="InterPro" id="IPR022496">
    <property type="entry name" value="T6A_TsaB"/>
</dbReference>
<dbReference type="SUPFAM" id="SSF53067">
    <property type="entry name" value="Actin-like ATPase domain"/>
    <property type="match status" value="1"/>
</dbReference>
<protein>
    <submittedName>
        <fullName evidence="2">tRNA (Adenosine(37)-N6)-threonylcarbamoyltransferase complex dimerization subunit type 1 TsaB</fullName>
    </submittedName>
</protein>
<accession>A0AAP8NN53</accession>
<dbReference type="InterPro" id="IPR043129">
    <property type="entry name" value="ATPase_NBD"/>
</dbReference>
<comment type="caution">
    <text evidence="2">The sequence shown here is derived from an EMBL/GenBank/DDBJ whole genome shotgun (WGS) entry which is preliminary data.</text>
</comment>
<dbReference type="NCBIfam" id="TIGR03725">
    <property type="entry name" value="T6A_YeaZ"/>
    <property type="match status" value="1"/>
</dbReference>
<reference evidence="2 3" key="1">
    <citation type="journal article" date="2017" name="BMC Genomics">
        <title>Genome sequencing of 39 Akkermansia muciniphila isolates reveals its population structure, genomic and functional diverisity, and global distribution in mammalian gut microbiotas.</title>
        <authorList>
            <person name="Guo X."/>
            <person name="Li S."/>
            <person name="Zhang J."/>
            <person name="Wu F."/>
            <person name="Li X."/>
            <person name="Wu D."/>
            <person name="Zhang M."/>
            <person name="Ou Z."/>
            <person name="Jie Z."/>
            <person name="Yan Q."/>
            <person name="Li P."/>
            <person name="Yi J."/>
            <person name="Peng Y."/>
        </authorList>
    </citation>
    <scope>NUCLEOTIDE SEQUENCE [LARGE SCALE GENOMIC DNA]</scope>
    <source>
        <strain evidence="2 3">GP43</strain>
    </source>
</reference>
<organism evidence="2 3">
    <name type="scientific">Akkermansia muciniphila</name>
    <dbReference type="NCBI Taxonomy" id="239935"/>
    <lineage>
        <taxon>Bacteria</taxon>
        <taxon>Pseudomonadati</taxon>
        <taxon>Verrucomicrobiota</taxon>
        <taxon>Verrucomicrobiia</taxon>
        <taxon>Verrucomicrobiales</taxon>
        <taxon>Akkermansiaceae</taxon>
        <taxon>Akkermansia</taxon>
    </lineage>
</organism>
<dbReference type="Proteomes" id="UP000235914">
    <property type="component" value="Unassembled WGS sequence"/>
</dbReference>
<proteinExistence type="predicted"/>
<feature type="domain" description="Gcp-like" evidence="1">
    <location>
        <begin position="60"/>
        <end position="147"/>
    </location>
</feature>
<name>A0AAP8NN53_9BACT</name>